<dbReference type="EMBL" id="SNYF01000008">
    <property type="protein sequence ID" value="TDQ15202.1"/>
    <property type="molecule type" value="Genomic_DNA"/>
</dbReference>
<organism evidence="1 2">
    <name type="scientific">Algoriphagus boseongensis</name>
    <dbReference type="NCBI Taxonomy" id="1442587"/>
    <lineage>
        <taxon>Bacteria</taxon>
        <taxon>Pseudomonadati</taxon>
        <taxon>Bacteroidota</taxon>
        <taxon>Cytophagia</taxon>
        <taxon>Cytophagales</taxon>
        <taxon>Cyclobacteriaceae</taxon>
        <taxon>Algoriphagus</taxon>
    </lineage>
</organism>
<evidence type="ECO:0000313" key="2">
    <source>
        <dbReference type="Proteomes" id="UP000294535"/>
    </source>
</evidence>
<comment type="caution">
    <text evidence="1">The sequence shown here is derived from an EMBL/GenBank/DDBJ whole genome shotgun (WGS) entry which is preliminary data.</text>
</comment>
<evidence type="ECO:0000313" key="1">
    <source>
        <dbReference type="EMBL" id="TDQ15202.1"/>
    </source>
</evidence>
<dbReference type="RefSeq" id="WP_133557398.1">
    <property type="nucleotide sequence ID" value="NZ_SNYF01000008.1"/>
</dbReference>
<keyword evidence="2" id="KW-1185">Reference proteome</keyword>
<gene>
    <name evidence="1" type="ORF">DFQ04_3088</name>
</gene>
<dbReference type="OrthoDB" id="828154at2"/>
<accession>A0A4R6T2F9</accession>
<sequence>MNITHFKLDDGSPLTATPDFKIVLEWLAPFISDFSEDEFWAWLDMFYEHGPTEEQIQKLRNEINPNNSDDPNKDPHWILWLTLDKIWSGHFDEWKSRGYEPLKTGGWYWRRVEEDIRRRIKEKEEKKENTDLQ</sequence>
<dbReference type="AlphaFoldDB" id="A0A4R6T2F9"/>
<protein>
    <submittedName>
        <fullName evidence="1">Uncharacterized protein</fullName>
    </submittedName>
</protein>
<name>A0A4R6T2F9_9BACT</name>
<dbReference type="Proteomes" id="UP000294535">
    <property type="component" value="Unassembled WGS sequence"/>
</dbReference>
<reference evidence="1 2" key="1">
    <citation type="submission" date="2019-03" db="EMBL/GenBank/DDBJ databases">
        <title>Genomic Encyclopedia of Type Strains, Phase III (KMG-III): the genomes of soil and plant-associated and newly described type strains.</title>
        <authorList>
            <person name="Whitman W."/>
        </authorList>
    </citation>
    <scope>NUCLEOTIDE SEQUENCE [LARGE SCALE GENOMIC DNA]</scope>
    <source>
        <strain evidence="1 2">CECT 8446</strain>
    </source>
</reference>
<proteinExistence type="predicted"/>